<dbReference type="Gene3D" id="1.10.10.10">
    <property type="entry name" value="Winged helix-like DNA-binding domain superfamily/Winged helix DNA-binding domain"/>
    <property type="match status" value="1"/>
</dbReference>
<dbReference type="NCBIfam" id="TIGR02937">
    <property type="entry name" value="sigma70-ECF"/>
    <property type="match status" value="1"/>
</dbReference>
<evidence type="ECO:0000256" key="3">
    <source>
        <dbReference type="ARBA" id="ARBA00023082"/>
    </source>
</evidence>
<evidence type="ECO:0000256" key="1">
    <source>
        <dbReference type="ARBA" id="ARBA00010641"/>
    </source>
</evidence>
<dbReference type="InterPro" id="IPR013249">
    <property type="entry name" value="RNA_pol_sigma70_r4_t2"/>
</dbReference>
<evidence type="ECO:0000313" key="8">
    <source>
        <dbReference type="Proteomes" id="UP000004095"/>
    </source>
</evidence>
<dbReference type="Proteomes" id="UP000004095">
    <property type="component" value="Unassembled WGS sequence"/>
</dbReference>
<reference evidence="7 8" key="1">
    <citation type="submission" date="2007-01" db="EMBL/GenBank/DDBJ databases">
        <authorList>
            <person name="Haygood M."/>
            <person name="Podell S."/>
            <person name="Anderson C."/>
            <person name="Hopkinson B."/>
            <person name="Roe K."/>
            <person name="Barbeau K."/>
            <person name="Gaasterland T."/>
            <person name="Ferriera S."/>
            <person name="Johnson J."/>
            <person name="Kravitz S."/>
            <person name="Beeson K."/>
            <person name="Sutton G."/>
            <person name="Rogers Y.-H."/>
            <person name="Friedman R."/>
            <person name="Frazier M."/>
            <person name="Venter J.C."/>
        </authorList>
    </citation>
    <scope>NUCLEOTIDE SEQUENCE [LARGE SCALE GENOMIC DNA]</scope>
    <source>
        <strain evidence="7 8">ATCC 23134</strain>
    </source>
</reference>
<proteinExistence type="inferred from homology"/>
<dbReference type="InterPro" id="IPR014284">
    <property type="entry name" value="RNA_pol_sigma-70_dom"/>
</dbReference>
<dbReference type="Gene3D" id="1.10.1740.10">
    <property type="match status" value="1"/>
</dbReference>
<dbReference type="eggNOG" id="COG1595">
    <property type="taxonomic scope" value="Bacteria"/>
</dbReference>
<protein>
    <submittedName>
        <fullName evidence="7">RNA polymerase sigma-Z factor</fullName>
    </submittedName>
</protein>
<sequence>MEIKHYKEATNIWADYKEGLRNYILKKVKDSDTANELSHEVLMKIYGACCSGNQIRNVRSWLYQIAHNTSIDYLRKQQKTSAPLPELADAPEDNTYQEAIELVTPLLMLLPPKYALPLKLADIDGVKQANIAQQLGLSLTATKSRIQRARKLLKELIMECCHIETDHQGNLMAFGVKNTCAPLQAYQKGKKDITCGNNSTHHHC</sequence>
<evidence type="ECO:0000256" key="4">
    <source>
        <dbReference type="ARBA" id="ARBA00023163"/>
    </source>
</evidence>
<organism evidence="7 8">
    <name type="scientific">Microscilla marina ATCC 23134</name>
    <dbReference type="NCBI Taxonomy" id="313606"/>
    <lineage>
        <taxon>Bacteria</taxon>
        <taxon>Pseudomonadati</taxon>
        <taxon>Bacteroidota</taxon>
        <taxon>Cytophagia</taxon>
        <taxon>Cytophagales</taxon>
        <taxon>Microscillaceae</taxon>
        <taxon>Microscilla</taxon>
    </lineage>
</organism>
<comment type="caution">
    <text evidence="7">The sequence shown here is derived from an EMBL/GenBank/DDBJ whole genome shotgun (WGS) entry which is preliminary data.</text>
</comment>
<dbReference type="InterPro" id="IPR039425">
    <property type="entry name" value="RNA_pol_sigma-70-like"/>
</dbReference>
<feature type="domain" description="RNA polymerase sigma-70 region 2" evidence="5">
    <location>
        <begin position="15"/>
        <end position="79"/>
    </location>
</feature>
<dbReference type="GO" id="GO:0006352">
    <property type="term" value="P:DNA-templated transcription initiation"/>
    <property type="evidence" value="ECO:0007669"/>
    <property type="project" value="InterPro"/>
</dbReference>
<gene>
    <name evidence="7" type="ORF">M23134_02798</name>
</gene>
<dbReference type="GO" id="GO:0016987">
    <property type="term" value="F:sigma factor activity"/>
    <property type="evidence" value="ECO:0007669"/>
    <property type="project" value="UniProtKB-KW"/>
</dbReference>
<comment type="similarity">
    <text evidence="1">Belongs to the sigma-70 factor family. ECF subfamily.</text>
</comment>
<dbReference type="PANTHER" id="PTHR43133:SF62">
    <property type="entry name" value="RNA POLYMERASE SIGMA FACTOR SIGZ"/>
    <property type="match status" value="1"/>
</dbReference>
<evidence type="ECO:0000259" key="5">
    <source>
        <dbReference type="Pfam" id="PF04542"/>
    </source>
</evidence>
<dbReference type="AlphaFoldDB" id="A1ZPP6"/>
<dbReference type="EMBL" id="AAWS01000022">
    <property type="protein sequence ID" value="EAY27551.1"/>
    <property type="molecule type" value="Genomic_DNA"/>
</dbReference>
<keyword evidence="4" id="KW-0804">Transcription</keyword>
<evidence type="ECO:0000259" key="6">
    <source>
        <dbReference type="Pfam" id="PF08281"/>
    </source>
</evidence>
<dbReference type="SUPFAM" id="SSF88659">
    <property type="entry name" value="Sigma3 and sigma4 domains of RNA polymerase sigma factors"/>
    <property type="match status" value="1"/>
</dbReference>
<dbReference type="PANTHER" id="PTHR43133">
    <property type="entry name" value="RNA POLYMERASE ECF-TYPE SIGMA FACTO"/>
    <property type="match status" value="1"/>
</dbReference>
<dbReference type="Pfam" id="PF08281">
    <property type="entry name" value="Sigma70_r4_2"/>
    <property type="match status" value="1"/>
</dbReference>
<dbReference type="InterPro" id="IPR013325">
    <property type="entry name" value="RNA_pol_sigma_r2"/>
</dbReference>
<keyword evidence="8" id="KW-1185">Reference proteome</keyword>
<dbReference type="InterPro" id="IPR036388">
    <property type="entry name" value="WH-like_DNA-bd_sf"/>
</dbReference>
<dbReference type="RefSeq" id="WP_002699177.1">
    <property type="nucleotide sequence ID" value="NZ_AAWS01000022.1"/>
</dbReference>
<accession>A1ZPP6</accession>
<dbReference type="GO" id="GO:0003677">
    <property type="term" value="F:DNA binding"/>
    <property type="evidence" value="ECO:0007669"/>
    <property type="project" value="InterPro"/>
</dbReference>
<name>A1ZPP6_MICM2</name>
<keyword evidence="2" id="KW-0805">Transcription regulation</keyword>
<keyword evidence="3" id="KW-0731">Sigma factor</keyword>
<dbReference type="SUPFAM" id="SSF88946">
    <property type="entry name" value="Sigma2 domain of RNA polymerase sigma factors"/>
    <property type="match status" value="1"/>
</dbReference>
<evidence type="ECO:0000313" key="7">
    <source>
        <dbReference type="EMBL" id="EAY27551.1"/>
    </source>
</evidence>
<dbReference type="Pfam" id="PF04542">
    <property type="entry name" value="Sigma70_r2"/>
    <property type="match status" value="1"/>
</dbReference>
<dbReference type="InterPro" id="IPR013324">
    <property type="entry name" value="RNA_pol_sigma_r3/r4-like"/>
</dbReference>
<evidence type="ECO:0000256" key="2">
    <source>
        <dbReference type="ARBA" id="ARBA00023015"/>
    </source>
</evidence>
<feature type="domain" description="RNA polymerase sigma factor 70 region 4 type 2" evidence="6">
    <location>
        <begin position="106"/>
        <end position="153"/>
    </location>
</feature>
<dbReference type="OrthoDB" id="9780326at2"/>
<dbReference type="InterPro" id="IPR007627">
    <property type="entry name" value="RNA_pol_sigma70_r2"/>
</dbReference>